<comment type="caution">
    <text evidence="13">The sequence shown here is derived from an EMBL/GenBank/DDBJ whole genome shotgun (WGS) entry which is preliminary data.</text>
</comment>
<accession>A0A9P6W4L3</accession>
<gene>
    <name evidence="13" type="ORF">C6P45_000823</name>
</gene>
<dbReference type="PANTHER" id="PTHR12684">
    <property type="entry name" value="PUTATIVE PHOSPHOTRANSFERASE"/>
    <property type="match status" value="1"/>
</dbReference>
<evidence type="ECO:0000256" key="4">
    <source>
        <dbReference type="ARBA" id="ARBA00012007"/>
    </source>
</evidence>
<keyword evidence="11" id="KW-0862">Zinc</keyword>
<evidence type="ECO:0000313" key="13">
    <source>
        <dbReference type="EMBL" id="KAG0663575.1"/>
    </source>
</evidence>
<evidence type="ECO:0000256" key="7">
    <source>
        <dbReference type="ARBA" id="ARBA00022989"/>
    </source>
</evidence>
<feature type="transmembrane region" description="Helical" evidence="12">
    <location>
        <begin position="34"/>
        <end position="60"/>
    </location>
</feature>
<dbReference type="EC" id="2.7.1.160" evidence="4"/>
<feature type="binding site" evidence="11">
    <location>
        <position position="92"/>
    </location>
    <ligand>
        <name>Zn(2+)</name>
        <dbReference type="ChEBI" id="CHEBI:29105"/>
    </ligand>
</feature>
<dbReference type="InterPro" id="IPR042081">
    <property type="entry name" value="RNA_2'-PTrans_C"/>
</dbReference>
<keyword evidence="7 12" id="KW-1133">Transmembrane helix</keyword>
<comment type="subcellular location">
    <subcellularLocation>
        <location evidence="2">Membrane</location>
        <topology evidence="2">Multi-pass membrane protein</topology>
    </subcellularLocation>
</comment>
<protein>
    <recommendedName>
        <fullName evidence="4">2'-phosphotransferase</fullName>
        <ecNumber evidence="4">2.7.1.160</ecNumber>
    </recommendedName>
</protein>
<dbReference type="GO" id="GO:0006388">
    <property type="term" value="P:tRNA splicing, via endonucleolytic cleavage and ligation"/>
    <property type="evidence" value="ECO:0007669"/>
    <property type="project" value="TreeGrafter"/>
</dbReference>
<evidence type="ECO:0000256" key="5">
    <source>
        <dbReference type="ARBA" id="ARBA00022679"/>
    </source>
</evidence>
<dbReference type="Gene3D" id="3.20.170.30">
    <property type="match status" value="1"/>
</dbReference>
<keyword evidence="14" id="KW-1185">Reference proteome</keyword>
<proteinExistence type="inferred from homology"/>
<name>A0A9P6W4L3_MAUEX</name>
<evidence type="ECO:0000256" key="6">
    <source>
        <dbReference type="ARBA" id="ARBA00022692"/>
    </source>
</evidence>
<keyword evidence="6 12" id="KW-0812">Transmembrane</keyword>
<feature type="transmembrane region" description="Helical" evidence="12">
    <location>
        <begin position="169"/>
        <end position="189"/>
    </location>
</feature>
<dbReference type="SUPFAM" id="SSF56399">
    <property type="entry name" value="ADP-ribosylation"/>
    <property type="match status" value="1"/>
</dbReference>
<dbReference type="InterPro" id="IPR002745">
    <property type="entry name" value="Ptrans_KptA/Tpt1"/>
</dbReference>
<comment type="function">
    <text evidence="1">Catalyzes the last step of tRNA splicing, the transfer of the splice junction 2'-phosphate from ligated tRNA to NAD to produce ADP-ribose 1''-2'' cyclic phosphate.</text>
</comment>
<feature type="transmembrane region" description="Helical" evidence="12">
    <location>
        <begin position="72"/>
        <end position="94"/>
    </location>
</feature>
<feature type="transmembrane region" description="Helical" evidence="12">
    <location>
        <begin position="106"/>
        <end position="129"/>
    </location>
</feature>
<evidence type="ECO:0000256" key="8">
    <source>
        <dbReference type="ARBA" id="ARBA00023027"/>
    </source>
</evidence>
<sequence length="453" mass="52391">MNDTKTDTTNDGYSYTNSYLKSLRRCLFKNTDDTINLCLTSMTSFIYFFLLISFTDLYLIPKFHSTTMTDYIIINFYLASSFQASFLNFLYHIFKTHSDIEKQKWQIINLYGMVTYLVVSSISLLYYGFYDNVFYFKLLTILTFSLNLIMIILINLFNNKHDNNKIYRILMISFITTLIILPLSVSYWQFGLKKIAEKIDLSLLLVEILCYIVSGIFYINKIPQRLGFSKEKMDEKRDTLISKALTYLLRHGAIKESLAIDNNGFISIEALLNHNRLKTHKCTREDIERIVANSDKKRFVIDSEKNTIAATQGHSMKIKPDDSVLVPITQVSDLPDKLIHGTNLKNCLLILESGKLLRMNRNHIHLSPGIVGKDSQVISGMRINSNIFIHIKRDQETLSHLQLFKSLNNVYLCGTDISITDFEKVEIRTHENSDLVAEIVVLLKELNIPYEII</sequence>
<dbReference type="InterPro" id="IPR004254">
    <property type="entry name" value="AdipoR/HlyIII-related"/>
</dbReference>
<dbReference type="Gene3D" id="1.10.10.970">
    <property type="entry name" value="RNA 2'-phosphotransferase, Tpt1/KptA family, N-terminal domain"/>
    <property type="match status" value="1"/>
</dbReference>
<evidence type="ECO:0000256" key="12">
    <source>
        <dbReference type="SAM" id="Phobius"/>
    </source>
</evidence>
<comment type="catalytic activity">
    <reaction evidence="10">
        <text>2'-phospho-[ligated tRNA] + NAD(+) = mature tRNA + ADP-alpha-D-ribose 1'',2''-cyclic phosphate + nicotinamide</text>
        <dbReference type="Rhea" id="RHEA:23324"/>
        <dbReference type="Rhea" id="RHEA-COMP:11106"/>
        <dbReference type="Rhea" id="RHEA-COMP:11107"/>
        <dbReference type="ChEBI" id="CHEBI:17154"/>
        <dbReference type="ChEBI" id="CHEBI:57540"/>
        <dbReference type="ChEBI" id="CHEBI:76596"/>
        <dbReference type="ChEBI" id="CHEBI:82883"/>
        <dbReference type="ChEBI" id="CHEBI:85027"/>
        <dbReference type="EC" id="2.7.1.160"/>
    </reaction>
</comment>
<feature type="transmembrane region" description="Helical" evidence="12">
    <location>
        <begin position="201"/>
        <end position="220"/>
    </location>
</feature>
<reference evidence="13 14" key="1">
    <citation type="submission" date="2020-11" db="EMBL/GenBank/DDBJ databases">
        <title>Kefir isolates.</title>
        <authorList>
            <person name="Marcisauskas S."/>
            <person name="Kim Y."/>
            <person name="Blasche S."/>
        </authorList>
    </citation>
    <scope>NUCLEOTIDE SEQUENCE [LARGE SCALE GENOMIC DNA]</scope>
    <source>
        <strain evidence="13 14">OG2</strain>
    </source>
</reference>
<dbReference type="EMBL" id="PUHR01000130">
    <property type="protein sequence ID" value="KAG0663575.1"/>
    <property type="molecule type" value="Genomic_DNA"/>
</dbReference>
<dbReference type="OrthoDB" id="419694at2759"/>
<dbReference type="GO" id="GO:0000215">
    <property type="term" value="F:tRNA 2'-phosphotransferase activity"/>
    <property type="evidence" value="ECO:0007669"/>
    <property type="project" value="UniProtKB-EC"/>
</dbReference>
<dbReference type="Pfam" id="PF03006">
    <property type="entry name" value="HlyIII"/>
    <property type="match status" value="1"/>
</dbReference>
<comment type="similarity">
    <text evidence="3">Belongs to the KptA/TPT1 family.</text>
</comment>
<feature type="transmembrane region" description="Helical" evidence="12">
    <location>
        <begin position="135"/>
        <end position="157"/>
    </location>
</feature>
<keyword evidence="11" id="KW-0479">Metal-binding</keyword>
<dbReference type="GO" id="GO:0016020">
    <property type="term" value="C:membrane"/>
    <property type="evidence" value="ECO:0007669"/>
    <property type="project" value="UniProtKB-SubCell"/>
</dbReference>
<keyword evidence="8" id="KW-0520">NAD</keyword>
<evidence type="ECO:0000256" key="9">
    <source>
        <dbReference type="ARBA" id="ARBA00023136"/>
    </source>
</evidence>
<dbReference type="GO" id="GO:0046872">
    <property type="term" value="F:metal ion binding"/>
    <property type="evidence" value="ECO:0007669"/>
    <property type="project" value="UniProtKB-KW"/>
</dbReference>
<dbReference type="AlphaFoldDB" id="A0A9P6W4L3"/>
<evidence type="ECO:0000313" key="14">
    <source>
        <dbReference type="Proteomes" id="UP000750334"/>
    </source>
</evidence>
<evidence type="ECO:0000256" key="2">
    <source>
        <dbReference type="ARBA" id="ARBA00004141"/>
    </source>
</evidence>
<evidence type="ECO:0000256" key="1">
    <source>
        <dbReference type="ARBA" id="ARBA00003343"/>
    </source>
</evidence>
<keyword evidence="9 12" id="KW-0472">Membrane</keyword>
<dbReference type="PANTHER" id="PTHR12684:SF2">
    <property type="entry name" value="TRNA 2'-PHOSPHOTRANSFERASE 1"/>
    <property type="match status" value="1"/>
</dbReference>
<evidence type="ECO:0000256" key="10">
    <source>
        <dbReference type="ARBA" id="ARBA00047949"/>
    </source>
</evidence>
<dbReference type="InterPro" id="IPR042080">
    <property type="entry name" value="RNA_2'-PTrans_N"/>
</dbReference>
<evidence type="ECO:0000256" key="3">
    <source>
        <dbReference type="ARBA" id="ARBA00009836"/>
    </source>
</evidence>
<evidence type="ECO:0000256" key="11">
    <source>
        <dbReference type="PIRSR" id="PIRSR604254-1"/>
    </source>
</evidence>
<organism evidence="13 14">
    <name type="scientific">Maudiozyma exigua</name>
    <name type="common">Yeast</name>
    <name type="synonym">Kazachstania exigua</name>
    <dbReference type="NCBI Taxonomy" id="34358"/>
    <lineage>
        <taxon>Eukaryota</taxon>
        <taxon>Fungi</taxon>
        <taxon>Dikarya</taxon>
        <taxon>Ascomycota</taxon>
        <taxon>Saccharomycotina</taxon>
        <taxon>Saccharomycetes</taxon>
        <taxon>Saccharomycetales</taxon>
        <taxon>Saccharomycetaceae</taxon>
        <taxon>Maudiozyma</taxon>
    </lineage>
</organism>
<dbReference type="Pfam" id="PF01885">
    <property type="entry name" value="PTS_2-RNA"/>
    <property type="match status" value="1"/>
</dbReference>
<keyword evidence="5" id="KW-0808">Transferase</keyword>
<dbReference type="Proteomes" id="UP000750334">
    <property type="component" value="Unassembled WGS sequence"/>
</dbReference>